<dbReference type="FunFam" id="1.10.10.2520:FF:000001">
    <property type="entry name" value="Spore cortex-lytic enzyme"/>
    <property type="match status" value="1"/>
</dbReference>
<dbReference type="Pfam" id="PF01471">
    <property type="entry name" value="PG_binding_1"/>
    <property type="match status" value="1"/>
</dbReference>
<dbReference type="Gene3D" id="1.10.10.2520">
    <property type="entry name" value="Cell wall hydrolase SleB, domain 1"/>
    <property type="match status" value="1"/>
</dbReference>
<evidence type="ECO:0000256" key="5">
    <source>
        <dbReference type="ARBA" id="ARBA00022801"/>
    </source>
</evidence>
<dbReference type="SUPFAM" id="SSF47090">
    <property type="entry name" value="PGBD-like"/>
    <property type="match status" value="1"/>
</dbReference>
<gene>
    <name evidence="13" type="ORF">KP78_31850</name>
</gene>
<dbReference type="InterPro" id="IPR036366">
    <property type="entry name" value="PGBDSf"/>
</dbReference>
<dbReference type="GO" id="GO:0016787">
    <property type="term" value="F:hydrolase activity"/>
    <property type="evidence" value="ECO:0007669"/>
    <property type="project" value="UniProtKB-KW"/>
</dbReference>
<sequence length="258" mass="28527">MKRLIILFSLLMIISMTAANQSFSFSGQVIQRGAFGDDVIELQSRLQYIGYYEGQIDGDFGWGTYWALRNFQKDYGLEVDGLAGGTTKDKLVSVSDYDKEYVKSNIDKGKKFTHYGGVPKEQQVSNEDSKPTKSSALPAGYSENDINLMANAVHGEARGEPYEGQVAVAAVILNRVEDEAFPNSVSGVIFEPLAFTAVADGQIWLTPNETAKRAVVDAINGWDPSENALYYFNPVTATSKWIWSRPQIKKIGAHIFCL</sequence>
<feature type="signal peptide" evidence="10">
    <location>
        <begin position="1"/>
        <end position="18"/>
    </location>
</feature>
<keyword evidence="7" id="KW-0961">Cell wall biogenesis/degradation</keyword>
<dbReference type="InterPro" id="IPR002477">
    <property type="entry name" value="Peptidoglycan-bd-like"/>
</dbReference>
<dbReference type="InterPro" id="IPR042047">
    <property type="entry name" value="SleB_dom1"/>
</dbReference>
<feature type="domain" description="Peptidoglycan binding-like" evidence="11">
    <location>
        <begin position="36"/>
        <end position="91"/>
    </location>
</feature>
<dbReference type="GO" id="GO:0071555">
    <property type="term" value="P:cell wall organization"/>
    <property type="evidence" value="ECO:0007669"/>
    <property type="project" value="UniProtKB-KW"/>
</dbReference>
<evidence type="ECO:0000256" key="4">
    <source>
        <dbReference type="ARBA" id="ARBA00022729"/>
    </source>
</evidence>
<accession>A0A0C2VI91</accession>
<keyword evidence="6" id="KW-0749">Sporulation</keyword>
<keyword evidence="4 10" id="KW-0732">Signal</keyword>
<evidence type="ECO:0000259" key="12">
    <source>
        <dbReference type="Pfam" id="PF07486"/>
    </source>
</evidence>
<evidence type="ECO:0000256" key="3">
    <source>
        <dbReference type="ARBA" id="ARBA00022544"/>
    </source>
</evidence>
<dbReference type="Proteomes" id="UP000031938">
    <property type="component" value="Unassembled WGS sequence"/>
</dbReference>
<evidence type="ECO:0000256" key="7">
    <source>
        <dbReference type="ARBA" id="ARBA00023316"/>
    </source>
</evidence>
<dbReference type="EMBL" id="JXRP01000019">
    <property type="protein sequence ID" value="KIL44221.1"/>
    <property type="molecule type" value="Genomic_DNA"/>
</dbReference>
<dbReference type="InterPro" id="IPR014224">
    <property type="entry name" value="Spore_cortex_SleB"/>
</dbReference>
<dbReference type="InterPro" id="IPR036365">
    <property type="entry name" value="PGBD-like_sf"/>
</dbReference>
<evidence type="ECO:0000256" key="10">
    <source>
        <dbReference type="SAM" id="SignalP"/>
    </source>
</evidence>
<name>A0A0C2VI91_9BACL</name>
<keyword evidence="14" id="KW-1185">Reference proteome</keyword>
<dbReference type="GO" id="GO:0009847">
    <property type="term" value="P:spore germination"/>
    <property type="evidence" value="ECO:0007669"/>
    <property type="project" value="UniProtKB-UniRule"/>
</dbReference>
<dbReference type="NCBIfam" id="TIGR02869">
    <property type="entry name" value="spore_SleB"/>
    <property type="match status" value="1"/>
</dbReference>
<reference evidence="13 14" key="1">
    <citation type="submission" date="2015-01" db="EMBL/GenBank/DDBJ databases">
        <title>Genome sequencing of Jeotgalibacillus soli.</title>
        <authorList>
            <person name="Goh K.M."/>
            <person name="Chan K.-G."/>
            <person name="Yaakop A.S."/>
            <person name="Ee R."/>
            <person name="Gan H.M."/>
            <person name="Chan C.S."/>
        </authorList>
    </citation>
    <scope>NUCLEOTIDE SEQUENCE [LARGE SCALE GENOMIC DNA]</scope>
    <source>
        <strain evidence="13 14">P9</strain>
    </source>
</reference>
<proteinExistence type="inferred from homology"/>
<evidence type="ECO:0000256" key="9">
    <source>
        <dbReference type="SAM" id="MobiDB-lite"/>
    </source>
</evidence>
<evidence type="ECO:0000256" key="2">
    <source>
        <dbReference type="ARBA" id="ARBA00018364"/>
    </source>
</evidence>
<dbReference type="GO" id="GO:0030435">
    <property type="term" value="P:sporulation resulting in formation of a cellular spore"/>
    <property type="evidence" value="ECO:0007669"/>
    <property type="project" value="UniProtKB-KW"/>
</dbReference>
<comment type="caution">
    <text evidence="13">The sequence shown here is derived from an EMBL/GenBank/DDBJ whole genome shotgun (WGS) entry which is preliminary data.</text>
</comment>
<evidence type="ECO:0000256" key="6">
    <source>
        <dbReference type="ARBA" id="ARBA00022969"/>
    </source>
</evidence>
<keyword evidence="5" id="KW-0378">Hydrolase</keyword>
<dbReference type="FunFam" id="6.20.240.60:FF:000001">
    <property type="entry name" value="Spore cortex-lytic enzyme"/>
    <property type="match status" value="1"/>
</dbReference>
<feature type="region of interest" description="Disordered" evidence="9">
    <location>
        <begin position="113"/>
        <end position="137"/>
    </location>
</feature>
<dbReference type="Gene3D" id="1.10.101.10">
    <property type="entry name" value="PGBD-like superfamily/PGBD"/>
    <property type="match status" value="1"/>
</dbReference>
<comment type="similarity">
    <text evidence="1">Belongs to the SleB family.</text>
</comment>
<protein>
    <recommendedName>
        <fullName evidence="2 8">Spore cortex-lytic enzyme</fullName>
    </recommendedName>
</protein>
<dbReference type="PATRIC" id="fig|889306.3.peg.3199"/>
<dbReference type="Pfam" id="PF07486">
    <property type="entry name" value="Hydrolase_2"/>
    <property type="match status" value="1"/>
</dbReference>
<evidence type="ECO:0000256" key="1">
    <source>
        <dbReference type="ARBA" id="ARBA00007010"/>
    </source>
</evidence>
<feature type="chain" id="PRO_5039158045" description="Spore cortex-lytic enzyme" evidence="10">
    <location>
        <begin position="19"/>
        <end position="258"/>
    </location>
</feature>
<evidence type="ECO:0000256" key="8">
    <source>
        <dbReference type="NCBIfam" id="TIGR02869"/>
    </source>
</evidence>
<evidence type="ECO:0000259" key="11">
    <source>
        <dbReference type="Pfam" id="PF01471"/>
    </source>
</evidence>
<evidence type="ECO:0000313" key="14">
    <source>
        <dbReference type="Proteomes" id="UP000031938"/>
    </source>
</evidence>
<dbReference type="STRING" id="889306.KP78_31850"/>
<evidence type="ECO:0000313" key="13">
    <source>
        <dbReference type="EMBL" id="KIL44221.1"/>
    </source>
</evidence>
<keyword evidence="3" id="KW-0309">Germination</keyword>
<dbReference type="AlphaFoldDB" id="A0A0C2VI91"/>
<dbReference type="Gene3D" id="6.20.240.60">
    <property type="match status" value="1"/>
</dbReference>
<organism evidence="13 14">
    <name type="scientific">Jeotgalibacillus soli</name>
    <dbReference type="NCBI Taxonomy" id="889306"/>
    <lineage>
        <taxon>Bacteria</taxon>
        <taxon>Bacillati</taxon>
        <taxon>Bacillota</taxon>
        <taxon>Bacilli</taxon>
        <taxon>Bacillales</taxon>
        <taxon>Caryophanaceae</taxon>
        <taxon>Jeotgalibacillus</taxon>
    </lineage>
</organism>
<dbReference type="InterPro" id="IPR011105">
    <property type="entry name" value="Cell_wall_hydrolase_SleB"/>
</dbReference>
<feature type="domain" description="Cell wall hydrolase SleB" evidence="12">
    <location>
        <begin position="159"/>
        <end position="257"/>
    </location>
</feature>